<evidence type="ECO:0000256" key="2">
    <source>
        <dbReference type="SAM" id="Coils"/>
    </source>
</evidence>
<dbReference type="RefSeq" id="WP_311823726.1">
    <property type="nucleotide sequence ID" value="NZ_JARPYF010000024.1"/>
</dbReference>
<protein>
    <submittedName>
        <fullName evidence="4">MobV family relaxase</fullName>
    </submittedName>
</protein>
<feature type="coiled-coil region" evidence="2">
    <location>
        <begin position="293"/>
        <end position="327"/>
    </location>
</feature>
<name>A0ABU3F6P1_9ENTE</name>
<feature type="coiled-coil region" evidence="2">
    <location>
        <begin position="190"/>
        <end position="221"/>
    </location>
</feature>
<gene>
    <name evidence="4" type="primary">mobV</name>
    <name evidence="4" type="ORF">P7D85_22695</name>
</gene>
<evidence type="ECO:0000313" key="5">
    <source>
        <dbReference type="Proteomes" id="UP001252875"/>
    </source>
</evidence>
<keyword evidence="2" id="KW-0175">Coiled coil</keyword>
<dbReference type="NCBIfam" id="NF041497">
    <property type="entry name" value="MobV"/>
    <property type="match status" value="1"/>
</dbReference>
<dbReference type="EMBL" id="JARPYI010000023">
    <property type="protein sequence ID" value="MDT2602582.1"/>
    <property type="molecule type" value="Genomic_DNA"/>
</dbReference>
<evidence type="ECO:0000313" key="4">
    <source>
        <dbReference type="EMBL" id="MDT2602582.1"/>
    </source>
</evidence>
<evidence type="ECO:0000256" key="1">
    <source>
        <dbReference type="ARBA" id="ARBA00010657"/>
    </source>
</evidence>
<dbReference type="Proteomes" id="UP001252875">
    <property type="component" value="Unassembled WGS sequence"/>
</dbReference>
<feature type="region of interest" description="Disordered" evidence="3">
    <location>
        <begin position="489"/>
        <end position="508"/>
    </location>
</feature>
<evidence type="ECO:0000256" key="3">
    <source>
        <dbReference type="SAM" id="MobiDB-lite"/>
    </source>
</evidence>
<reference evidence="4 5" key="1">
    <citation type="submission" date="2023-03" db="EMBL/GenBank/DDBJ databases">
        <authorList>
            <person name="Shen W."/>
            <person name="Cai J."/>
        </authorList>
    </citation>
    <scope>NUCLEOTIDE SEQUENCE [LARGE SCALE GENOMIC DNA]</scope>
    <source>
        <strain evidence="4 5">D6-4</strain>
    </source>
</reference>
<accession>A0ABU3F6P1</accession>
<feature type="compositionally biased region" description="Acidic residues" evidence="3">
    <location>
        <begin position="489"/>
        <end position="501"/>
    </location>
</feature>
<comment type="caution">
    <text evidence="4">The sequence shown here is derived from an EMBL/GenBank/DDBJ whole genome shotgun (WGS) entry which is preliminary data.</text>
</comment>
<proteinExistence type="inferred from homology"/>
<feature type="coiled-coil region" evidence="2">
    <location>
        <begin position="427"/>
        <end position="454"/>
    </location>
</feature>
<sequence length="508" mass="59203">MAHMEKFSRGSVNGLSIHIERKTVTHSNKDIDPERSYLNYDLCQKSGDMNERLARRLKNVHCLNRENVKVMADWIVTLPETMKESPRGDQRIFFETTYTFLTDRYGQENVLAGMVHNDETTPHMHFAFIPVTFDQKKQREKVSAKEVLNRKELLAFHKELDTYLKEHIPEIYTYGILNDKTIGVDDVGTLKKHGKQIKELKEELTSKTEDLFTQIEEKDQQETLLTNQLYATWYDDWKKTKEAHADFQLSIRRKDYTSDQSGIEVVDEFTPQKLSLNIKGVLKLIQEKFSAFKEFLAEKTRSLESKLNQLIKEREDTENYFDRLDEQITVLNDELPTKRILSQQLDQAIEAKTAYVQQLEKSSELSMAMPSYVRPSKLNKDILLVPKDKWEAKHVAANSVGAMMRLKDTLLKMNDVIERQAPDRMELFATERSYKKLLTQKNELETENEAYRDGFLDLLHYDVITERTVNAMDLPAAMKRDLIAASTEPEFEVEPSWEDEQTLNGPTL</sequence>
<keyword evidence="5" id="KW-1185">Reference proteome</keyword>
<organism evidence="4 5">
    <name type="scientific">Enterococcus hulanensis</name>
    <dbReference type="NCBI Taxonomy" id="2559929"/>
    <lineage>
        <taxon>Bacteria</taxon>
        <taxon>Bacillati</taxon>
        <taxon>Bacillota</taxon>
        <taxon>Bacilli</taxon>
        <taxon>Lactobacillales</taxon>
        <taxon>Enterococcaceae</taxon>
        <taxon>Enterococcus</taxon>
    </lineage>
</organism>
<dbReference type="Pfam" id="PF01076">
    <property type="entry name" value="Mob_Pre"/>
    <property type="match status" value="1"/>
</dbReference>
<dbReference type="Gene3D" id="3.30.930.30">
    <property type="match status" value="1"/>
</dbReference>
<comment type="similarity">
    <text evidence="1">Belongs to the plasmid mobilization pre family.</text>
</comment>
<dbReference type="InterPro" id="IPR001668">
    <property type="entry name" value="Mob_Pre"/>
</dbReference>
<dbReference type="CDD" id="cd17242">
    <property type="entry name" value="MobM_relaxase"/>
    <property type="match status" value="1"/>
</dbReference>